<feature type="region of interest" description="Disordered" evidence="2">
    <location>
        <begin position="126"/>
        <end position="146"/>
    </location>
</feature>
<dbReference type="RefSeq" id="WP_073038020.1">
    <property type="nucleotide sequence ID" value="NZ_FQVB01000010.1"/>
</dbReference>
<name>A0A1M4YI35_9BACT</name>
<dbReference type="EMBL" id="FQVB01000010">
    <property type="protein sequence ID" value="SHF05192.1"/>
    <property type="molecule type" value="Genomic_DNA"/>
</dbReference>
<reference evidence="4" key="1">
    <citation type="submission" date="2016-11" db="EMBL/GenBank/DDBJ databases">
        <authorList>
            <person name="Varghese N."/>
            <person name="Submissions S."/>
        </authorList>
    </citation>
    <scope>NUCLEOTIDE SEQUENCE [LARGE SCALE GENOMIC DNA]</scope>
    <source>
        <strain evidence="4">DSM 9756</strain>
    </source>
</reference>
<feature type="coiled-coil region" evidence="1">
    <location>
        <begin position="62"/>
        <end position="121"/>
    </location>
</feature>
<evidence type="ECO:0000256" key="2">
    <source>
        <dbReference type="SAM" id="MobiDB-lite"/>
    </source>
</evidence>
<dbReference type="Proteomes" id="UP000184076">
    <property type="component" value="Unassembled WGS sequence"/>
</dbReference>
<feature type="compositionally biased region" description="Basic residues" evidence="2">
    <location>
        <begin position="137"/>
        <end position="146"/>
    </location>
</feature>
<organism evidence="3 4">
    <name type="scientific">Desulfacinum infernum DSM 9756</name>
    <dbReference type="NCBI Taxonomy" id="1121391"/>
    <lineage>
        <taxon>Bacteria</taxon>
        <taxon>Pseudomonadati</taxon>
        <taxon>Thermodesulfobacteriota</taxon>
        <taxon>Syntrophobacteria</taxon>
        <taxon>Syntrophobacterales</taxon>
        <taxon>Syntrophobacteraceae</taxon>
        <taxon>Desulfacinum</taxon>
    </lineage>
</organism>
<gene>
    <name evidence="3" type="ORF">SAMN02745206_01260</name>
</gene>
<evidence type="ECO:0000313" key="3">
    <source>
        <dbReference type="EMBL" id="SHF05192.1"/>
    </source>
</evidence>
<proteinExistence type="predicted"/>
<protein>
    <submittedName>
        <fullName evidence="3">Heavy-metal resistance</fullName>
    </submittedName>
</protein>
<feature type="compositionally biased region" description="Basic and acidic residues" evidence="2">
    <location>
        <begin position="126"/>
        <end position="136"/>
    </location>
</feature>
<dbReference type="OrthoDB" id="884879at2"/>
<sequence>MEAGEKTTKTNGWDPSVRAWLVAACVWLFVLGALHAGAGRALGQPPPPPDTDTVIRHMDRELNLTDEQKEKLRGILEEARQKGRSLMERSRADGSGFETVRAQMEELRKETDAQIKEVLRADQYEKWQKMRQERERHRGPRRGQWG</sequence>
<evidence type="ECO:0000313" key="4">
    <source>
        <dbReference type="Proteomes" id="UP000184076"/>
    </source>
</evidence>
<dbReference type="STRING" id="1121391.SAMN02745206_01260"/>
<dbReference type="AlphaFoldDB" id="A0A1M4YI35"/>
<evidence type="ECO:0000256" key="1">
    <source>
        <dbReference type="SAM" id="Coils"/>
    </source>
</evidence>
<keyword evidence="1" id="KW-0175">Coiled coil</keyword>
<accession>A0A1M4YI35</accession>
<keyword evidence="4" id="KW-1185">Reference proteome</keyword>
<dbReference type="Gene3D" id="1.20.120.1490">
    <property type="match status" value="1"/>
</dbReference>